<feature type="compositionally biased region" description="Acidic residues" evidence="1">
    <location>
        <begin position="402"/>
        <end position="422"/>
    </location>
</feature>
<feature type="compositionally biased region" description="Acidic residues" evidence="1">
    <location>
        <begin position="217"/>
        <end position="235"/>
    </location>
</feature>
<feature type="compositionally biased region" description="Low complexity" evidence="1">
    <location>
        <begin position="16"/>
        <end position="27"/>
    </location>
</feature>
<reference evidence="2" key="1">
    <citation type="submission" date="2020-06" db="EMBL/GenBank/DDBJ databases">
        <authorList>
            <consortium name="Plant Systems Biology data submission"/>
        </authorList>
    </citation>
    <scope>NUCLEOTIDE SEQUENCE</scope>
    <source>
        <strain evidence="2">D6</strain>
    </source>
</reference>
<feature type="compositionally biased region" description="Low complexity" evidence="1">
    <location>
        <begin position="130"/>
        <end position="144"/>
    </location>
</feature>
<feature type="compositionally biased region" description="Polar residues" evidence="1">
    <location>
        <begin position="79"/>
        <end position="99"/>
    </location>
</feature>
<gene>
    <name evidence="2" type="ORF">SEMRO_28_G018620.1</name>
</gene>
<sequence>MSIPTSTPAPTPAPVPVAVVLSGPPSLSRRRQTLVSFPDSSGTGTPAPPVSTSSGPRQRRQSVVSFKTGPPNAVPVPPSTGTRQRRQTITSIPRTSFSAATPPPASRRQSFRMSQRFLLGITLGGSSGHSNSTRMSASTRSSSCRSRTSTVDKFRSAVRALSVSEEDMREFLEQEGNLEALKRSLKNRGIVTNALIQQGIFLYFRECQCLDSTDEELTPDMLSDSEEEDEEETPEDSSFSGTVHSKEPNRPQWCQNLESMAEEFTPDMLSDSEDEEEEEEGTPGKYPLKSQESRQSQQCVHLDSLAEELTPDMLSDSEDEGDDEHEEEDEETPLEYTRSGQSQARPWQERKRLDSLDEESTLDELSDSEGELEEAPKEYSISFPLQPQESKQWQEPKRLDSLPEEATLEELSDSEEELEEEHQETPKECSITCPVQPKQWQQRKRLNSLDEESTAEVLSDSSSNNSTSADDEETQEMKAPEECTGSDLQNKEESQQSHEERQQHQLDESEEVGIFELFARRRAAKELAVCSH</sequence>
<feature type="region of interest" description="Disordered" evidence="1">
    <location>
        <begin position="217"/>
        <end position="250"/>
    </location>
</feature>
<evidence type="ECO:0000313" key="3">
    <source>
        <dbReference type="Proteomes" id="UP001153069"/>
    </source>
</evidence>
<evidence type="ECO:0000313" key="2">
    <source>
        <dbReference type="EMBL" id="CAB9497920.1"/>
    </source>
</evidence>
<feature type="region of interest" description="Disordered" evidence="1">
    <location>
        <begin position="262"/>
        <end position="511"/>
    </location>
</feature>
<feature type="region of interest" description="Disordered" evidence="1">
    <location>
        <begin position="1"/>
        <end position="109"/>
    </location>
</feature>
<dbReference type="AlphaFoldDB" id="A0A9N8H3K0"/>
<keyword evidence="3" id="KW-1185">Reference proteome</keyword>
<feature type="compositionally biased region" description="Acidic residues" evidence="1">
    <location>
        <begin position="262"/>
        <end position="281"/>
    </location>
</feature>
<feature type="compositionally biased region" description="Acidic residues" evidence="1">
    <location>
        <begin position="305"/>
        <end position="333"/>
    </location>
</feature>
<dbReference type="EMBL" id="CAICTM010000028">
    <property type="protein sequence ID" value="CAB9497920.1"/>
    <property type="molecule type" value="Genomic_DNA"/>
</dbReference>
<proteinExistence type="predicted"/>
<feature type="region of interest" description="Disordered" evidence="1">
    <location>
        <begin position="123"/>
        <end position="144"/>
    </location>
</feature>
<evidence type="ECO:0000256" key="1">
    <source>
        <dbReference type="SAM" id="MobiDB-lite"/>
    </source>
</evidence>
<protein>
    <submittedName>
        <fullName evidence="2">Uncharacterized protein</fullName>
    </submittedName>
</protein>
<feature type="compositionally biased region" description="Basic and acidic residues" evidence="1">
    <location>
        <begin position="392"/>
        <end position="401"/>
    </location>
</feature>
<accession>A0A9N8H3K0</accession>
<organism evidence="2 3">
    <name type="scientific">Seminavis robusta</name>
    <dbReference type="NCBI Taxonomy" id="568900"/>
    <lineage>
        <taxon>Eukaryota</taxon>
        <taxon>Sar</taxon>
        <taxon>Stramenopiles</taxon>
        <taxon>Ochrophyta</taxon>
        <taxon>Bacillariophyta</taxon>
        <taxon>Bacillariophyceae</taxon>
        <taxon>Bacillariophycidae</taxon>
        <taxon>Naviculales</taxon>
        <taxon>Naviculaceae</taxon>
        <taxon>Seminavis</taxon>
    </lineage>
</organism>
<feature type="compositionally biased region" description="Basic and acidic residues" evidence="1">
    <location>
        <begin position="489"/>
        <end position="507"/>
    </location>
</feature>
<comment type="caution">
    <text evidence="2">The sequence shown here is derived from an EMBL/GenBank/DDBJ whole genome shotgun (WGS) entry which is preliminary data.</text>
</comment>
<feature type="compositionally biased region" description="Acidic residues" evidence="1">
    <location>
        <begin position="356"/>
        <end position="373"/>
    </location>
</feature>
<feature type="compositionally biased region" description="Polar residues" evidence="1">
    <location>
        <begin position="33"/>
        <end position="65"/>
    </location>
</feature>
<feature type="compositionally biased region" description="Low complexity" evidence="1">
    <location>
        <begin position="459"/>
        <end position="468"/>
    </location>
</feature>
<dbReference type="Proteomes" id="UP001153069">
    <property type="component" value="Unassembled WGS sequence"/>
</dbReference>
<name>A0A9N8H3K0_9STRA</name>